<feature type="region of interest" description="Disordered" evidence="1">
    <location>
        <begin position="2111"/>
        <end position="2131"/>
    </location>
</feature>
<feature type="compositionally biased region" description="Basic and acidic residues" evidence="1">
    <location>
        <begin position="502"/>
        <end position="513"/>
    </location>
</feature>
<dbReference type="EMBL" id="AFYH01177484">
    <property type="status" value="NOT_ANNOTATED_CDS"/>
    <property type="molecule type" value="Genomic_DNA"/>
</dbReference>
<dbReference type="Pfam" id="PF15392">
    <property type="entry name" value="Joubert"/>
    <property type="match status" value="1"/>
</dbReference>
<feature type="compositionally biased region" description="Polar residues" evidence="1">
    <location>
        <begin position="526"/>
        <end position="537"/>
    </location>
</feature>
<keyword evidence="2" id="KW-0472">Membrane</keyword>
<evidence type="ECO:0000313" key="4">
    <source>
        <dbReference type="Proteomes" id="UP000008672"/>
    </source>
</evidence>
<dbReference type="EMBL" id="AFYH01177486">
    <property type="status" value="NOT_ANNOTATED_CDS"/>
    <property type="molecule type" value="Genomic_DNA"/>
</dbReference>
<evidence type="ECO:0000256" key="1">
    <source>
        <dbReference type="SAM" id="MobiDB-lite"/>
    </source>
</evidence>
<feature type="compositionally biased region" description="Basic and acidic residues" evidence="1">
    <location>
        <begin position="2349"/>
        <end position="2358"/>
    </location>
</feature>
<dbReference type="EMBL" id="AFYH01177487">
    <property type="status" value="NOT_ANNOTATED_CDS"/>
    <property type="molecule type" value="Genomic_DNA"/>
</dbReference>
<dbReference type="InParanoid" id="H3AN04"/>
<dbReference type="GeneTree" id="ENSGT00800000124150"/>
<dbReference type="FunCoup" id="H3AN04">
    <property type="interactions" value="232"/>
</dbReference>
<reference evidence="3" key="3">
    <citation type="submission" date="2025-09" db="UniProtKB">
        <authorList>
            <consortium name="Ensembl"/>
        </authorList>
    </citation>
    <scope>IDENTIFICATION</scope>
</reference>
<feature type="region of interest" description="Disordered" evidence="1">
    <location>
        <begin position="2039"/>
        <end position="2061"/>
    </location>
</feature>
<dbReference type="EMBL" id="AFYH01177483">
    <property type="status" value="NOT_ANNOTATED_CDS"/>
    <property type="molecule type" value="Genomic_DNA"/>
</dbReference>
<feature type="transmembrane region" description="Helical" evidence="2">
    <location>
        <begin position="3074"/>
        <end position="3099"/>
    </location>
</feature>
<dbReference type="EMBL" id="AFYH01177481">
    <property type="status" value="NOT_ANNOTATED_CDS"/>
    <property type="molecule type" value="Genomic_DNA"/>
</dbReference>
<dbReference type="EMBL" id="AFYH01177488">
    <property type="status" value="NOT_ANNOTATED_CDS"/>
    <property type="molecule type" value="Genomic_DNA"/>
</dbReference>
<evidence type="ECO:0000256" key="2">
    <source>
        <dbReference type="SAM" id="Phobius"/>
    </source>
</evidence>
<dbReference type="EMBL" id="AFYH01177489">
    <property type="status" value="NOT_ANNOTATED_CDS"/>
    <property type="molecule type" value="Genomic_DNA"/>
</dbReference>
<feature type="region of interest" description="Disordered" evidence="1">
    <location>
        <begin position="2274"/>
        <end position="2365"/>
    </location>
</feature>
<proteinExistence type="predicted"/>
<dbReference type="EMBL" id="AFYH01177485">
    <property type="status" value="NOT_ANNOTATED_CDS"/>
    <property type="molecule type" value="Genomic_DNA"/>
</dbReference>
<dbReference type="EMBL" id="AFYH01177490">
    <property type="status" value="NOT_ANNOTATED_CDS"/>
    <property type="molecule type" value="Genomic_DNA"/>
</dbReference>
<dbReference type="EMBL" id="AFYH01177482">
    <property type="status" value="NOT_ANNOTATED_CDS"/>
    <property type="molecule type" value="Genomic_DNA"/>
</dbReference>
<organism evidence="3 4">
    <name type="scientific">Latimeria chalumnae</name>
    <name type="common">Coelacanth</name>
    <dbReference type="NCBI Taxonomy" id="7897"/>
    <lineage>
        <taxon>Eukaryota</taxon>
        <taxon>Metazoa</taxon>
        <taxon>Chordata</taxon>
        <taxon>Craniata</taxon>
        <taxon>Vertebrata</taxon>
        <taxon>Euteleostomi</taxon>
        <taxon>Coelacanthiformes</taxon>
        <taxon>Coelacanthidae</taxon>
        <taxon>Latimeria</taxon>
    </lineage>
</organism>
<feature type="region of interest" description="Disordered" evidence="1">
    <location>
        <begin position="1837"/>
        <end position="1856"/>
    </location>
</feature>
<accession>H3AN04</accession>
<dbReference type="PANTHER" id="PTHR14492:SF4">
    <property type="entry name" value="CILIOGENESIS AND PLANAR POLARITY EFFECTOR 1"/>
    <property type="match status" value="1"/>
</dbReference>
<dbReference type="OMA" id="QYWDVRY"/>
<keyword evidence="2" id="KW-1133">Transmembrane helix</keyword>
<feature type="compositionally biased region" description="Polar residues" evidence="1">
    <location>
        <begin position="2111"/>
        <end position="2129"/>
    </location>
</feature>
<evidence type="ECO:0000313" key="3">
    <source>
        <dbReference type="Ensembl" id="ENSLACP00000011025.1"/>
    </source>
</evidence>
<feature type="compositionally biased region" description="Basic and acidic residues" evidence="1">
    <location>
        <begin position="2314"/>
        <end position="2335"/>
    </location>
</feature>
<feature type="region of interest" description="Disordered" evidence="1">
    <location>
        <begin position="498"/>
        <end position="537"/>
    </location>
</feature>
<dbReference type="PANTHER" id="PTHR14492">
    <property type="entry name" value="JBTS17"/>
    <property type="match status" value="1"/>
</dbReference>
<dbReference type="GO" id="GO:0035869">
    <property type="term" value="C:ciliary transition zone"/>
    <property type="evidence" value="ECO:0007669"/>
    <property type="project" value="TreeGrafter"/>
</dbReference>
<protein>
    <submittedName>
        <fullName evidence="3">Ciliosis and planar polarity effector complex subunit 1</fullName>
    </submittedName>
</protein>
<keyword evidence="4" id="KW-1185">Reference proteome</keyword>
<sequence>MELKLEVLASISIKHKKPWPRVCWLGKEKERVFLLGDKHMSEINLLSGRTKKKAPKLQSQLKNAIAITTSRNGAWLAGILHSGDLFLWNKDRDCLKIVPAAEEAKKVATATQECTVNIYLFVSGDGKRVLFTTSPGHIFLWESADNEDLTSVSYPSLVGKWSQIVPDESVKLPSTLDKEAAVEAVFSKDETLGDCCLCSFVFTSGACLILTFLAVQWYENAEKYISSVSFQVKWATQECSLTTLFPRCEPIKSRGAVVTAFSEDGLILAVAINQKDPKATQVLFVNSLNFVTVSSSLKGCGSKDLKIPLKFTRSYWVADMSWTHDNLFLACVLKRGALLFVTRLGELLTLVTFGCSVEFGPAEFIPLHPLITYRPQQSVFQSTDPNHSPGSSASENDSMRQRYSVTTHPRFPYLLVSDGYMITALRASDNHSPSNFIKSLLLDAVERLEHMRQAFLKCQPKEKKLKLKSMSSLKDSLMQHQVNPKSTLPTIPRFLQEEEEASQERGNFKHCNEDESDDGCHFPNDIPTSQSKKQNSPFDMMDQCRLEFASMFDTIHAKEDPDEADDFSKEFKQIQKILLTAWSTGILLKDVEEKEKLLNYTVRCIVRFAHLLQFIKCPLPMFVENLSDKTLKKLVKKDSWIYRVLHLFHQCLTVLFWDTAHKQSLTRIVKLTSEITKLIFLQQKDQLFSQTLLGCFYILNQTAHYLNIIYAPHCELFPVSPSSCEAITLDSFNIPLFQPVEDNIQKLSSLLLLPCHAVNLAQTVSVRLTILWQVLYRRTLWYQSHLGRQKNLHGRNSEDEKSRSEQSTVALLCSRIQAVLQSKRQNLEPNKTLNTVLGEELFLLGSYMESVKVWRTALQKEIGKGGKRTVFLQTRYYLAILYSHLYHYNLCAAQGLCDQLVREVLNRPQLSAEDVQNSVVAECPRLEPLTEREIYNEVSFAVVQSMARFMAAYFTNQPLYVLPPHCVDILPSLYVKPDHLPRVVPLQHSRMASVVRDQQLSALWTVEYAMDLFLIGGLVPEATWLAHRLGDWKTAVSLGLAYSLYCQNNSYFSSLRWRELHLPLELRPAQVFQDKLQSILGQPAKSGIGNGEISNCKHFIDFIEEEDVDLLFSSIQEILKAAVMADADILSETFEVWMECAKNLSTRLSALVPEGLYLPAPPLYCPQPASVSESGACDQAQNSERISRQKISGVLQRVVLLFRASRCSIPSAHWYIRKLKHIRKIMNKIHLKESIHSLSPFPESLLKYTKAGQGFFKPGPSGDMTLDKVSTAIIVCFRELCALCWMFHVRESLSDSCRRYCIARDNIRKPQDFEKPVEYDACMVEHCISALEWACRLLPFSRFLNVEEVVQDMILSLIAELPPTKKVAEILVKAFSDIENVRVPLRDKYHSLLQRLRHTVVKGPTGEDMMSVVIHNYQKQRSKTLRRVARNIGPLECHIWEPAEEGTAENDLHIYDRFSLGTSVSRSTLTDLGKPQVYSDGETADTISEALLAEESRNPSELYQRYQSQTIQIISVISTTNRLKIKNKKWLANVKSIEKGTESHTLPVVGTWEFECDDDEYVRFLELFFSYLLEKELVNNIDPNIPLLTSFSDHLKEHELNSLLFDVQTTLKRRQNKTTGVNNNFFRAGSCYCTTSVSDQAEKPASLYNEVPRRLVDQDQLNSAVVSNLPRTDSYIDQHLPGVNNPGKLKGLFGSKQQSMSPFQERGQEIPPTPRTFSALSQSFSDVLSSPCPYQIDKEGVIPAEDLTPELKAKFKGTARLLEWMIRWSEKRLHYGPSKVERLQEYNTVIRVKTSAAAILTSLWLLDRRYCKELPHANSNFRAMLKLVDKECPETRQKVDRESSVDTGYPGSAGTPVGAVDPEAFKYSSQNIINRISSDTVDHEEKDVEDDYYPQCLRNREHPSEMDDNTEQEGALLEEAVDFSQGISGYNEIVGPPVQTIKSSSISVSIKHIPRSKETEFWYIVQCKAQNPHLMRNKEQASMERKNLLLADGRWGESLPCTSRKQLSLQLSMLLYSVYHSNQATVNPQCFPGVTTSSAPTVAAGSGQRESQDAEPVSPPLNTSEVVRQMFQDEMFRLVQLQQINFMSLMQVVGLSLANLPNMQLSQNGQMAGGLSLNQNARNNKPQEQSNKENLAEHYFFKEHNLVSVFIKETFSSPRNLFTISIGVNSTGLIKNNPPELALHLHSPGGQSDIPVVNPASRGLIATAPTKCLPLIMPSPNLRPVPTLVPTDKRLSTVNGLPLLKLQHLHQFKPINVPLGRMVISPPQVSFQLPSQPREVWGPSSQSQHLPRPQREKSAPPTHLNLAEYNPEVLQKEERRRAEPTTEDPPKHLKLDQYNNQPSSVGLQHRNDEKHEESVPDLQPSLSYRPHFYSTGIPLLHLQHGLSQPLQRPFVPLGLPQVAIIPPVTKPKTTVNSSLARPPAPSTEYPRIPLLKTNLPPNNFNQCNPPKLIPVQHLIAFEQKHHRSLGGHPEQIQLLRAVIEPFEPRVEQNAKKRQKRRVEKKLEEEMKKKKGPSVNVTFCPEDSIINPDTLDGIAPTEERKVWQYCTTRGSFDFILKEQDSVLGPAPTSAEMHLFASTLKKPAERQDACTNTEPERCVPASVPQVVPPDVFLNLRFPEEVKEPLPTQTSNATSKQNLPSAVAPEVVAASDHDSSHRLSPSTAELHFMAASVTNSVPPEQFQERGKITWVMAFRGQWSAQINREAQLTWKQLKGPLNASGIPCASGKQLSKTQFAAKLNEMDAQLSALQNLAENMELDFADTRLMLTHLDYCMDCDKVNFSKKTNTATLLHIISKFVLEIYLDEEDELLKSPVITPPVLQNRSIFPSASTLSITSDMTNSLTEYTGPGIANSCNKTRKDSKEDALQLTGLSDVADIIIELFKDGKASATELGLSETQAKKISRLLRFKGSSPKRTEKERKEIQEWMKRKRRQRMSEFLKKRSELVESEHSPFKSKKLEGSLTANEIRLNKKIKMEKDKLLLSKHHDRRILQAVDLMNEMLTETVQLPTADLQPLSETSSKLTHRSRRQLLGSARGLPYHKHQFALQSLLSTSRSHVPSHTQRRLSVNPSNGMAWPCGVCLLLILTSVYGGYFFALLITAATTDTLQKTYTYKVFHGNPLQGPGPYNKISRMKEDSTDVQSERELLSPWSPPDDIKRILEKDDTLLQQDPLFCEDNDPRFGIANLDGMDNLSESTGSILSKLDWNDIENMLAS</sequence>
<dbReference type="Ensembl" id="ENSLACT00000011108.1">
    <property type="protein sequence ID" value="ENSLACP00000011025.1"/>
    <property type="gene ID" value="ENSLACG00000009702.1"/>
</dbReference>
<dbReference type="HOGENOM" id="CLU_226347_0_0_1"/>
<reference evidence="4" key="1">
    <citation type="submission" date="2011-08" db="EMBL/GenBank/DDBJ databases">
        <title>The draft genome of Latimeria chalumnae.</title>
        <authorList>
            <person name="Di Palma F."/>
            <person name="Alfoldi J."/>
            <person name="Johnson J."/>
            <person name="Berlin A."/>
            <person name="Gnerre S."/>
            <person name="Jaffe D."/>
            <person name="MacCallum I."/>
            <person name="Young S."/>
            <person name="Walker B.J."/>
            <person name="Lander E."/>
            <person name="Lindblad-Toh K."/>
        </authorList>
    </citation>
    <scope>NUCLEOTIDE SEQUENCE [LARGE SCALE GENOMIC DNA]</scope>
    <source>
        <strain evidence="4">Wild caught</strain>
    </source>
</reference>
<dbReference type="Proteomes" id="UP000008672">
    <property type="component" value="Unassembled WGS sequence"/>
</dbReference>
<gene>
    <name evidence="3" type="primary">CPLANE1</name>
</gene>
<dbReference type="eggNOG" id="ENOG502QRD2">
    <property type="taxonomic scope" value="Eukaryota"/>
</dbReference>
<dbReference type="SUPFAM" id="SSF69322">
    <property type="entry name" value="Tricorn protease domain 2"/>
    <property type="match status" value="1"/>
</dbReference>
<feature type="region of interest" description="Disordered" evidence="1">
    <location>
        <begin position="381"/>
        <end position="401"/>
    </location>
</feature>
<reference evidence="3" key="2">
    <citation type="submission" date="2025-08" db="UniProtKB">
        <authorList>
            <consortium name="Ensembl"/>
        </authorList>
    </citation>
    <scope>IDENTIFICATION</scope>
</reference>
<keyword evidence="2" id="KW-0812">Transmembrane</keyword>
<dbReference type="InterPro" id="IPR028236">
    <property type="entry name" value="CPLANE1"/>
</dbReference>
<feature type="compositionally biased region" description="Polar residues" evidence="1">
    <location>
        <begin position="2337"/>
        <end position="2346"/>
    </location>
</feature>
<dbReference type="GO" id="GO:0060271">
    <property type="term" value="P:cilium assembly"/>
    <property type="evidence" value="ECO:0007669"/>
    <property type="project" value="TreeGrafter"/>
</dbReference>
<feature type="region of interest" description="Disordered" evidence="1">
    <location>
        <begin position="2412"/>
        <end position="2431"/>
    </location>
</feature>
<name>H3AN04_LATCH</name>